<evidence type="ECO:0000313" key="1">
    <source>
        <dbReference type="EMBL" id="JAH68876.1"/>
    </source>
</evidence>
<dbReference type="AlphaFoldDB" id="A0A0E9UT05"/>
<reference evidence="1" key="1">
    <citation type="submission" date="2014-11" db="EMBL/GenBank/DDBJ databases">
        <authorList>
            <person name="Amaro Gonzalez C."/>
        </authorList>
    </citation>
    <scope>NUCLEOTIDE SEQUENCE</scope>
</reference>
<name>A0A0E9UT05_ANGAN</name>
<accession>A0A0E9UT05</accession>
<reference evidence="1" key="2">
    <citation type="journal article" date="2015" name="Fish Shellfish Immunol.">
        <title>Early steps in the European eel (Anguilla anguilla)-Vibrio vulnificus interaction in the gills: Role of the RtxA13 toxin.</title>
        <authorList>
            <person name="Callol A."/>
            <person name="Pajuelo D."/>
            <person name="Ebbesson L."/>
            <person name="Teles M."/>
            <person name="MacKenzie S."/>
            <person name="Amaro C."/>
        </authorList>
    </citation>
    <scope>NUCLEOTIDE SEQUENCE</scope>
</reference>
<dbReference type="EMBL" id="GBXM01039701">
    <property type="protein sequence ID" value="JAH68876.1"/>
    <property type="molecule type" value="Transcribed_RNA"/>
</dbReference>
<protein>
    <submittedName>
        <fullName evidence="1">Uncharacterized protein</fullName>
    </submittedName>
</protein>
<sequence>MKSYLLCLLKTLSQIFPGKPLFLPEA</sequence>
<organism evidence="1">
    <name type="scientific">Anguilla anguilla</name>
    <name type="common">European freshwater eel</name>
    <name type="synonym">Muraena anguilla</name>
    <dbReference type="NCBI Taxonomy" id="7936"/>
    <lineage>
        <taxon>Eukaryota</taxon>
        <taxon>Metazoa</taxon>
        <taxon>Chordata</taxon>
        <taxon>Craniata</taxon>
        <taxon>Vertebrata</taxon>
        <taxon>Euteleostomi</taxon>
        <taxon>Actinopterygii</taxon>
        <taxon>Neopterygii</taxon>
        <taxon>Teleostei</taxon>
        <taxon>Anguilliformes</taxon>
        <taxon>Anguillidae</taxon>
        <taxon>Anguilla</taxon>
    </lineage>
</organism>
<proteinExistence type="predicted"/>